<comment type="function">
    <text evidence="3">Associates with the EF-Tu.GDP complex and induces the exchange of GDP to GTP. It remains bound to the aminoacyl-tRNA.EF-Tu.GTP complex up to the GTP hydrolysis stage on the ribosome.</text>
</comment>
<dbReference type="PANTHER" id="PTHR11741">
    <property type="entry name" value="ELONGATION FACTOR TS"/>
    <property type="match status" value="1"/>
</dbReference>
<evidence type="ECO:0000256" key="2">
    <source>
        <dbReference type="ARBA" id="ARBA00022917"/>
    </source>
</evidence>
<evidence type="ECO:0000313" key="5">
    <source>
        <dbReference type="EMBL" id="KAF6160142.1"/>
    </source>
</evidence>
<dbReference type="InterPro" id="IPR001816">
    <property type="entry name" value="Transl_elong_EFTs/EF1B"/>
</dbReference>
<feature type="domain" description="Translation elongation factor EFTs/EF1B dimerisation" evidence="4">
    <location>
        <begin position="38"/>
        <end position="76"/>
    </location>
</feature>
<keyword evidence="6" id="KW-1185">Reference proteome</keyword>
<proteinExistence type="predicted"/>
<reference evidence="5 6" key="1">
    <citation type="journal article" date="2020" name="IScience">
        <title>Genome Sequencing of the Endangered Kingdonia uniflora (Circaeasteraceae, Ranunculales) Reveals Potential Mechanisms of Evolutionary Specialization.</title>
        <authorList>
            <person name="Sun Y."/>
            <person name="Deng T."/>
            <person name="Zhang A."/>
            <person name="Moore M.J."/>
            <person name="Landis J.B."/>
            <person name="Lin N."/>
            <person name="Zhang H."/>
            <person name="Zhang X."/>
            <person name="Huang J."/>
            <person name="Zhang X."/>
            <person name="Sun H."/>
            <person name="Wang H."/>
        </authorList>
    </citation>
    <scope>NUCLEOTIDE SEQUENCE [LARGE SCALE GENOMIC DNA]</scope>
    <source>
        <strain evidence="5">TB1705</strain>
        <tissue evidence="5">Leaf</tissue>
    </source>
</reference>
<organism evidence="5 6">
    <name type="scientific">Kingdonia uniflora</name>
    <dbReference type="NCBI Taxonomy" id="39325"/>
    <lineage>
        <taxon>Eukaryota</taxon>
        <taxon>Viridiplantae</taxon>
        <taxon>Streptophyta</taxon>
        <taxon>Embryophyta</taxon>
        <taxon>Tracheophyta</taxon>
        <taxon>Spermatophyta</taxon>
        <taxon>Magnoliopsida</taxon>
        <taxon>Ranunculales</taxon>
        <taxon>Circaeasteraceae</taxon>
        <taxon>Kingdonia</taxon>
    </lineage>
</organism>
<dbReference type="InterPro" id="IPR014039">
    <property type="entry name" value="Transl_elong_EFTs/EF1B_dimer"/>
</dbReference>
<keyword evidence="2" id="KW-0648">Protein biosynthesis</keyword>
<dbReference type="Proteomes" id="UP000541444">
    <property type="component" value="Unassembled WGS sequence"/>
</dbReference>
<comment type="caution">
    <text evidence="5">The sequence shown here is derived from an EMBL/GenBank/DDBJ whole genome shotgun (WGS) entry which is preliminary data.</text>
</comment>
<dbReference type="PANTHER" id="PTHR11741:SF10">
    <property type="entry name" value="POLYPROTEIN OF EF-TS, CHLOROPLASTIC"/>
    <property type="match status" value="1"/>
</dbReference>
<dbReference type="InterPro" id="IPR036402">
    <property type="entry name" value="EF-Ts_dimer_sf"/>
</dbReference>
<keyword evidence="1" id="KW-0251">Elongation factor</keyword>
<dbReference type="AlphaFoldDB" id="A0A7J7MZF8"/>
<evidence type="ECO:0000256" key="1">
    <source>
        <dbReference type="ARBA" id="ARBA00022768"/>
    </source>
</evidence>
<dbReference type="GO" id="GO:0070125">
    <property type="term" value="P:mitochondrial translational elongation"/>
    <property type="evidence" value="ECO:0007669"/>
    <property type="project" value="TreeGrafter"/>
</dbReference>
<dbReference type="Gene3D" id="3.30.479.20">
    <property type="entry name" value="Elongation factor Ts, dimerisation domain"/>
    <property type="match status" value="1"/>
</dbReference>
<protein>
    <recommendedName>
        <fullName evidence="4">Translation elongation factor EFTs/EF1B dimerisation domain-containing protein</fullName>
    </recommendedName>
</protein>
<evidence type="ECO:0000313" key="6">
    <source>
        <dbReference type="Proteomes" id="UP000541444"/>
    </source>
</evidence>
<name>A0A7J7MZF8_9MAGN</name>
<evidence type="ECO:0000256" key="3">
    <source>
        <dbReference type="ARBA" id="ARBA00025453"/>
    </source>
</evidence>
<dbReference type="EMBL" id="JACGCM010001166">
    <property type="protein sequence ID" value="KAF6160142.1"/>
    <property type="molecule type" value="Genomic_DNA"/>
</dbReference>
<dbReference type="OrthoDB" id="277235at2759"/>
<dbReference type="Pfam" id="PF00889">
    <property type="entry name" value="EF_TS"/>
    <property type="match status" value="1"/>
</dbReference>
<dbReference type="SUPFAM" id="SSF54713">
    <property type="entry name" value="Elongation factor Ts (EF-Ts), dimerisation domain"/>
    <property type="match status" value="1"/>
</dbReference>
<gene>
    <name evidence="5" type="ORF">GIB67_016578</name>
</gene>
<accession>A0A7J7MZF8</accession>
<evidence type="ECO:0000259" key="4">
    <source>
        <dbReference type="Pfam" id="PF00889"/>
    </source>
</evidence>
<sequence>MKRSLSRVNCETDFVGRIEKFKELVNDLALKMQREDLQSKPENIRGKIIEGQISKRLEELALLEQPFIRNDSILIHWLKTPSKLHNPYSILFSKRLALCPLLYKDLDKVSAARWRCIHSNDYLNWGCHLGLLQYENHLEPHRGDKVHLYGAGTSLAVSENDGGVPVTLEFGIQTRGNVMPETAKYTTLVAKNAKQVAADISKVLQVEIEA</sequence>
<dbReference type="GO" id="GO:0005739">
    <property type="term" value="C:mitochondrion"/>
    <property type="evidence" value="ECO:0007669"/>
    <property type="project" value="GOC"/>
</dbReference>
<dbReference type="GO" id="GO:0003746">
    <property type="term" value="F:translation elongation factor activity"/>
    <property type="evidence" value="ECO:0007669"/>
    <property type="project" value="UniProtKB-KW"/>
</dbReference>